<keyword evidence="11" id="KW-1185">Reference proteome</keyword>
<keyword evidence="5 8" id="KW-0812">Transmembrane</keyword>
<evidence type="ECO:0000256" key="1">
    <source>
        <dbReference type="ARBA" id="ARBA00003279"/>
    </source>
</evidence>
<comment type="subcellular location">
    <subcellularLocation>
        <location evidence="2">Membrane</location>
        <topology evidence="2">Multi-pass membrane protein</topology>
    </subcellularLocation>
</comment>
<gene>
    <name evidence="10" type="ordered locus">GbCGDNIH1_1050</name>
</gene>
<feature type="transmembrane region" description="Helical" evidence="8">
    <location>
        <begin position="319"/>
        <end position="340"/>
    </location>
</feature>
<feature type="transmembrane region" description="Helical" evidence="8">
    <location>
        <begin position="177"/>
        <end position="198"/>
    </location>
</feature>
<evidence type="ECO:0000256" key="3">
    <source>
        <dbReference type="ARBA" id="ARBA00007520"/>
    </source>
</evidence>
<dbReference type="KEGG" id="gbe:GbCGDNIH1_1050"/>
<evidence type="ECO:0000313" key="10">
    <source>
        <dbReference type="EMBL" id="ABI61948.2"/>
    </source>
</evidence>
<comment type="similarity">
    <text evidence="3">Belongs to the major facilitator superfamily. TCR/Tet family.</text>
</comment>
<dbReference type="PANTHER" id="PTHR23504:SF15">
    <property type="entry name" value="MAJOR FACILITATOR SUPERFAMILY (MFS) PROFILE DOMAIN-CONTAINING PROTEIN"/>
    <property type="match status" value="1"/>
</dbReference>
<evidence type="ECO:0000259" key="9">
    <source>
        <dbReference type="PROSITE" id="PS50850"/>
    </source>
</evidence>
<dbReference type="PRINTS" id="PR01035">
    <property type="entry name" value="TCRTETA"/>
</dbReference>
<dbReference type="InterPro" id="IPR036259">
    <property type="entry name" value="MFS_trans_sf"/>
</dbReference>
<feature type="transmembrane region" description="Helical" evidence="8">
    <location>
        <begin position="60"/>
        <end position="79"/>
    </location>
</feature>
<dbReference type="InterPro" id="IPR011701">
    <property type="entry name" value="MFS"/>
</dbReference>
<dbReference type="EMBL" id="CP000394">
    <property type="protein sequence ID" value="ABI61948.2"/>
    <property type="molecule type" value="Genomic_DNA"/>
</dbReference>
<feature type="domain" description="Major facilitator superfamily (MFS) profile" evidence="9">
    <location>
        <begin position="22"/>
        <end position="409"/>
    </location>
</feature>
<feature type="transmembrane region" description="Helical" evidence="8">
    <location>
        <begin position="91"/>
        <end position="110"/>
    </location>
</feature>
<dbReference type="STRING" id="391165.GbCGDNIH1_1050"/>
<dbReference type="SUPFAM" id="SSF103473">
    <property type="entry name" value="MFS general substrate transporter"/>
    <property type="match status" value="1"/>
</dbReference>
<dbReference type="GO" id="GO:0016020">
    <property type="term" value="C:membrane"/>
    <property type="evidence" value="ECO:0007669"/>
    <property type="project" value="UniProtKB-SubCell"/>
</dbReference>
<name>Q0BTA4_GRABC</name>
<dbReference type="PROSITE" id="PS00216">
    <property type="entry name" value="SUGAR_TRANSPORT_1"/>
    <property type="match status" value="1"/>
</dbReference>
<evidence type="ECO:0000256" key="4">
    <source>
        <dbReference type="ARBA" id="ARBA00022448"/>
    </source>
</evidence>
<dbReference type="GO" id="GO:0022857">
    <property type="term" value="F:transmembrane transporter activity"/>
    <property type="evidence" value="ECO:0007669"/>
    <property type="project" value="InterPro"/>
</dbReference>
<dbReference type="Gene3D" id="1.20.1250.20">
    <property type="entry name" value="MFS general substrate transporter like domains"/>
    <property type="match status" value="1"/>
</dbReference>
<evidence type="ECO:0000256" key="5">
    <source>
        <dbReference type="ARBA" id="ARBA00022692"/>
    </source>
</evidence>
<evidence type="ECO:0000256" key="7">
    <source>
        <dbReference type="ARBA" id="ARBA00023136"/>
    </source>
</evidence>
<evidence type="ECO:0000256" key="2">
    <source>
        <dbReference type="ARBA" id="ARBA00004141"/>
    </source>
</evidence>
<feature type="transmembrane region" description="Helical" evidence="8">
    <location>
        <begin position="24"/>
        <end position="48"/>
    </location>
</feature>
<dbReference type="CDD" id="cd17388">
    <property type="entry name" value="MFS_TetA"/>
    <property type="match status" value="1"/>
</dbReference>
<keyword evidence="7 8" id="KW-0472">Membrane</keyword>
<evidence type="ECO:0000256" key="6">
    <source>
        <dbReference type="ARBA" id="ARBA00022989"/>
    </source>
</evidence>
<feature type="transmembrane region" description="Helical" evidence="8">
    <location>
        <begin position="149"/>
        <end position="171"/>
    </location>
</feature>
<organism evidence="10 11">
    <name type="scientific">Granulibacter bethesdensis (strain ATCC BAA-1260 / CGDNIH1)</name>
    <dbReference type="NCBI Taxonomy" id="391165"/>
    <lineage>
        <taxon>Bacteria</taxon>
        <taxon>Pseudomonadati</taxon>
        <taxon>Pseudomonadota</taxon>
        <taxon>Alphaproteobacteria</taxon>
        <taxon>Acetobacterales</taxon>
        <taxon>Acetobacteraceae</taxon>
        <taxon>Granulibacter</taxon>
    </lineage>
</organism>
<dbReference type="InterPro" id="IPR005829">
    <property type="entry name" value="Sugar_transporter_CS"/>
</dbReference>
<dbReference type="Proteomes" id="UP000001963">
    <property type="component" value="Chromosome"/>
</dbReference>
<keyword evidence="4" id="KW-0813">Transport</keyword>
<comment type="function">
    <text evidence="1">Resistance to tetracycline by an active tetracycline efflux. This is an energy-dependent process that decreases the accumulation of the antibiotic in whole cells. This protein functions as a metal-tetracycline/H(+) antiporter.</text>
</comment>
<feature type="transmembrane region" description="Helical" evidence="8">
    <location>
        <begin position="219"/>
        <end position="241"/>
    </location>
</feature>
<protein>
    <submittedName>
        <fullName evidence="10">Transporter, MFS superfamily</fullName>
    </submittedName>
</protein>
<feature type="transmembrane region" description="Helical" evidence="8">
    <location>
        <begin position="261"/>
        <end position="283"/>
    </location>
</feature>
<evidence type="ECO:0000313" key="11">
    <source>
        <dbReference type="Proteomes" id="UP000001963"/>
    </source>
</evidence>
<proteinExistence type="inferred from homology"/>
<reference evidence="10 11" key="1">
    <citation type="journal article" date="2007" name="J. Bacteriol.">
        <title>Genome sequence analysis of the emerging human pathogenic acetic acid bacterium Granulibacter bethesdensis.</title>
        <authorList>
            <person name="Greenberg D.E."/>
            <person name="Porcella S.F."/>
            <person name="Zelazny A.M."/>
            <person name="Virtaneva K."/>
            <person name="Sturdevant D.E."/>
            <person name="Kupko J.J.III."/>
            <person name="Barbian K.D."/>
            <person name="Babar A."/>
            <person name="Dorward D.W."/>
            <person name="Holland S.M."/>
        </authorList>
    </citation>
    <scope>NUCLEOTIDE SEQUENCE [LARGE SCALE GENOMIC DNA]</scope>
    <source>
        <strain evidence="11">ATCC BAA-1260 / CGDNIH1</strain>
    </source>
</reference>
<dbReference type="InterPro" id="IPR020846">
    <property type="entry name" value="MFS_dom"/>
</dbReference>
<evidence type="ECO:0000256" key="8">
    <source>
        <dbReference type="SAM" id="Phobius"/>
    </source>
</evidence>
<sequence>MDRATWPASLSMSGEAATTRRSLAVIYATVALDAAGIGLVFPILPRLIQNVTHLSDVTRYVGWLASLYAAMQFVFAPVLGVLSDRYGRRPVLLASLAGAAFNYLAMAAAPQFWMLMLGRAVAGLSGANMSVATAYLTDITPAEQRARRFGLVSAMFGAGFIVGPVLGGVLGEHWVRLPFIAAAGFTAVNLLLALVALPETHAPSSHPFDRVALNPLAPMRWLFAMPSLLPLVLVYFALSGAGEAYSVCWALWGYDAFGWNGWWVGLSLGAFGVWQTLVQAFLPGPATRWLGERKAVLAGLGCSSLALTGMALATQGWMVFALMPLFALGGIGTPALQALATEQVDTGRQGQLQGLLASSVSLASIIAPLGFSAAYFAVQHRWPGAIWLAVMAVNLIAVPFVLVSTPGRASRIADAAGQGRTGVRRVPEGVADCWGRN</sequence>
<keyword evidence="6 8" id="KW-1133">Transmembrane helix</keyword>
<feature type="transmembrane region" description="Helical" evidence="8">
    <location>
        <begin position="384"/>
        <end position="403"/>
    </location>
</feature>
<feature type="transmembrane region" description="Helical" evidence="8">
    <location>
        <begin position="295"/>
        <end position="313"/>
    </location>
</feature>
<dbReference type="AlphaFoldDB" id="Q0BTA4"/>
<dbReference type="Pfam" id="PF07690">
    <property type="entry name" value="MFS_1"/>
    <property type="match status" value="1"/>
</dbReference>
<dbReference type="InterPro" id="IPR001958">
    <property type="entry name" value="Tet-R_TetA/multi-R_MdtG-like"/>
</dbReference>
<dbReference type="PANTHER" id="PTHR23504">
    <property type="entry name" value="MAJOR FACILITATOR SUPERFAMILY DOMAIN-CONTAINING PROTEIN 10"/>
    <property type="match status" value="1"/>
</dbReference>
<accession>Q0BTA4</accession>
<dbReference type="PROSITE" id="PS50850">
    <property type="entry name" value="MFS"/>
    <property type="match status" value="1"/>
</dbReference>
<feature type="transmembrane region" description="Helical" evidence="8">
    <location>
        <begin position="116"/>
        <end position="137"/>
    </location>
</feature>
<feature type="transmembrane region" description="Helical" evidence="8">
    <location>
        <begin position="352"/>
        <end position="378"/>
    </location>
</feature>
<dbReference type="eggNOG" id="COG2814">
    <property type="taxonomic scope" value="Bacteria"/>
</dbReference>